<sequence length="241" mass="26700">MLVITKKTPKQRTMISGMSFMVFRGRIKPSMTNSTYPKLKLTYFDLKGRAEHIRLALHIAGIPFEDERISRKVFATMKESTPFGQIPVLTINDDVQIAQSTSILRYVGTLAGLYPSTDALKAAFVDQIVLHIADMTSPLATLMFETNEHNRSEMSKALTNEKLPAMFASLDRVIAKHGNGTWAAGDALTVADLAVYIFVGIFKTGFFKDIPSNIADGFKGVYGVFEAVARHPKVVEWEAAH</sequence>
<dbReference type="Gene3D" id="1.20.1050.10">
    <property type="match status" value="1"/>
</dbReference>
<reference evidence="3 4" key="2">
    <citation type="submission" date="2016-05" db="EMBL/GenBank/DDBJ databases">
        <title>Lineage-specific infection strategies underlie the spectrum of fungal disease in amphibians.</title>
        <authorList>
            <person name="Cuomo C.A."/>
            <person name="Farrer R.A."/>
            <person name="James T."/>
            <person name="Longcore J."/>
            <person name="Birren B."/>
        </authorList>
    </citation>
    <scope>NUCLEOTIDE SEQUENCE [LARGE SCALE GENOMIC DNA]</scope>
    <source>
        <strain evidence="3 4">JEL423</strain>
    </source>
</reference>
<dbReference type="InterPro" id="IPR004046">
    <property type="entry name" value="GST_C"/>
</dbReference>
<dbReference type="InterPro" id="IPR050213">
    <property type="entry name" value="GST_superfamily"/>
</dbReference>
<dbReference type="GO" id="GO:0006749">
    <property type="term" value="P:glutathione metabolic process"/>
    <property type="evidence" value="ECO:0007669"/>
    <property type="project" value="TreeGrafter"/>
</dbReference>
<dbReference type="FunFam" id="3.40.30.10:FF:000608">
    <property type="entry name" value="Glutathione S-Transferase"/>
    <property type="match status" value="1"/>
</dbReference>
<dbReference type="PANTHER" id="PTHR11571:SF252">
    <property type="entry name" value="GLUTATHIONE S-TRANSFERASE"/>
    <property type="match status" value="1"/>
</dbReference>
<dbReference type="GO" id="GO:0004364">
    <property type="term" value="F:glutathione transferase activity"/>
    <property type="evidence" value="ECO:0007669"/>
    <property type="project" value="TreeGrafter"/>
</dbReference>
<evidence type="ECO:0000259" key="2">
    <source>
        <dbReference type="PROSITE" id="PS50405"/>
    </source>
</evidence>
<evidence type="ECO:0000259" key="1">
    <source>
        <dbReference type="PROSITE" id="PS50404"/>
    </source>
</evidence>
<dbReference type="InterPro" id="IPR004045">
    <property type="entry name" value="Glutathione_S-Trfase_N"/>
</dbReference>
<dbReference type="PROSITE" id="PS50405">
    <property type="entry name" value="GST_CTER"/>
    <property type="match status" value="1"/>
</dbReference>
<dbReference type="Pfam" id="PF14497">
    <property type="entry name" value="GST_C_3"/>
    <property type="match status" value="1"/>
</dbReference>
<dbReference type="PROSITE" id="PS50404">
    <property type="entry name" value="GST_NTER"/>
    <property type="match status" value="1"/>
</dbReference>
<dbReference type="SUPFAM" id="SSF47616">
    <property type="entry name" value="GST C-terminal domain-like"/>
    <property type="match status" value="1"/>
</dbReference>
<dbReference type="CDD" id="cd03039">
    <property type="entry name" value="GST_N_Sigma_like"/>
    <property type="match status" value="1"/>
</dbReference>
<dbReference type="InterPro" id="IPR036249">
    <property type="entry name" value="Thioredoxin-like_sf"/>
</dbReference>
<organism evidence="3 4">
    <name type="scientific">Batrachochytrium dendrobatidis (strain JEL423)</name>
    <dbReference type="NCBI Taxonomy" id="403673"/>
    <lineage>
        <taxon>Eukaryota</taxon>
        <taxon>Fungi</taxon>
        <taxon>Fungi incertae sedis</taxon>
        <taxon>Chytridiomycota</taxon>
        <taxon>Chytridiomycota incertae sedis</taxon>
        <taxon>Chytridiomycetes</taxon>
        <taxon>Rhizophydiales</taxon>
        <taxon>Rhizophydiales incertae sedis</taxon>
        <taxon>Batrachochytrium</taxon>
    </lineage>
</organism>
<dbReference type="SUPFAM" id="SSF52833">
    <property type="entry name" value="Thioredoxin-like"/>
    <property type="match status" value="1"/>
</dbReference>
<feature type="domain" description="GST N-terminal" evidence="1">
    <location>
        <begin position="37"/>
        <end position="115"/>
    </location>
</feature>
<dbReference type="OrthoDB" id="414243at2759"/>
<dbReference type="EMBL" id="DS022301">
    <property type="protein sequence ID" value="OAJ38275.1"/>
    <property type="molecule type" value="Genomic_DNA"/>
</dbReference>
<dbReference type="Gene3D" id="3.40.30.10">
    <property type="entry name" value="Glutaredoxin"/>
    <property type="match status" value="1"/>
</dbReference>
<dbReference type="STRING" id="403673.A0A177WET6"/>
<dbReference type="VEuPathDB" id="FungiDB:BDEG_22223"/>
<dbReference type="InterPro" id="IPR010987">
    <property type="entry name" value="Glutathione-S-Trfase_C-like"/>
</dbReference>
<dbReference type="AlphaFoldDB" id="A0A177WET6"/>
<proteinExistence type="predicted"/>
<accession>A0A177WET6</accession>
<dbReference type="SFLD" id="SFLDG01205">
    <property type="entry name" value="AMPS.1"/>
    <property type="match status" value="1"/>
</dbReference>
<reference evidence="3 4" key="1">
    <citation type="submission" date="2006-10" db="EMBL/GenBank/DDBJ databases">
        <title>The Genome Sequence of Batrachochytrium dendrobatidis JEL423.</title>
        <authorList>
            <consortium name="The Broad Institute Genome Sequencing Platform"/>
            <person name="Birren B."/>
            <person name="Lander E."/>
            <person name="Galagan J."/>
            <person name="Cuomo C."/>
            <person name="Devon K."/>
            <person name="Jaffe D."/>
            <person name="Butler J."/>
            <person name="Alvarez P."/>
            <person name="Gnerre S."/>
            <person name="Grabherr M."/>
            <person name="Kleber M."/>
            <person name="Mauceli E."/>
            <person name="Brockman W."/>
            <person name="Young S."/>
            <person name="LaButti K."/>
            <person name="Sykes S."/>
            <person name="DeCaprio D."/>
            <person name="Crawford M."/>
            <person name="Koehrsen M."/>
            <person name="Engels R."/>
            <person name="Montgomery P."/>
            <person name="Pearson M."/>
            <person name="Howarth C."/>
            <person name="Larson L."/>
            <person name="White J."/>
            <person name="O'Leary S."/>
            <person name="Kodira C."/>
            <person name="Zeng Q."/>
            <person name="Yandava C."/>
            <person name="Alvarado L."/>
            <person name="Longcore J."/>
            <person name="James T."/>
        </authorList>
    </citation>
    <scope>NUCLEOTIDE SEQUENCE [LARGE SCALE GENOMIC DNA]</scope>
    <source>
        <strain evidence="3 4">JEL423</strain>
    </source>
</reference>
<protein>
    <recommendedName>
        <fullName evidence="5">Glutathione S-transferase</fullName>
    </recommendedName>
</protein>
<dbReference type="Pfam" id="PF02798">
    <property type="entry name" value="GST_N"/>
    <property type="match status" value="1"/>
</dbReference>
<evidence type="ECO:0000313" key="3">
    <source>
        <dbReference type="EMBL" id="OAJ38275.1"/>
    </source>
</evidence>
<name>A0A177WET6_BATDL</name>
<dbReference type="CDD" id="cd03192">
    <property type="entry name" value="GST_C_Sigma_like"/>
    <property type="match status" value="1"/>
</dbReference>
<dbReference type="SFLD" id="SFLDG00363">
    <property type="entry name" value="AMPS_(cytGST):_Alpha-__Mu-__Pi"/>
    <property type="match status" value="1"/>
</dbReference>
<feature type="domain" description="GST C-terminal" evidence="2">
    <location>
        <begin position="118"/>
        <end position="241"/>
    </location>
</feature>
<evidence type="ECO:0008006" key="5">
    <source>
        <dbReference type="Google" id="ProtNLM"/>
    </source>
</evidence>
<gene>
    <name evidence="3" type="ORF">BDEG_22223</name>
</gene>
<dbReference type="InterPro" id="IPR036282">
    <property type="entry name" value="Glutathione-S-Trfase_C_sf"/>
</dbReference>
<dbReference type="SFLD" id="SFLDS00019">
    <property type="entry name" value="Glutathione_Transferase_(cytos"/>
    <property type="match status" value="1"/>
</dbReference>
<dbReference type="eggNOG" id="KOG1695">
    <property type="taxonomic scope" value="Eukaryota"/>
</dbReference>
<dbReference type="Proteomes" id="UP000077115">
    <property type="component" value="Unassembled WGS sequence"/>
</dbReference>
<dbReference type="PANTHER" id="PTHR11571">
    <property type="entry name" value="GLUTATHIONE S-TRANSFERASE"/>
    <property type="match status" value="1"/>
</dbReference>
<evidence type="ECO:0000313" key="4">
    <source>
        <dbReference type="Proteomes" id="UP000077115"/>
    </source>
</evidence>
<dbReference type="InterPro" id="IPR040079">
    <property type="entry name" value="Glutathione_S-Trfase"/>
</dbReference>
<dbReference type="FunFam" id="1.20.1050.10:FF:000055">
    <property type="entry name" value="Glutathione S-transferase"/>
    <property type="match status" value="1"/>
</dbReference>